<sequence length="360" mass="40578">MVLRLFDAVTPEAMHEPSMMQPLVAGNTSSNCTPPYEQDRIPLMVLYIMVVAIGLPANVATVIMTFLQVRRKNVLGMYLLSLSLCDLMYICTLPVWTIYIEAGHQWVYSSLACKVTSYVFFTNMYISIFLLCCVSIDRYVAVVYAVESRGLRQQKLPGVITLVICLVVMIGHIPVFTMSEGDTDTREKHCFEPGKSSATVTGFNYARFIIGFFIPLCILLFTNQAILANIQASTGLRHQQKVKVRYLALAVILFFLLFFAPYHLILLGRAIMYHFPGSQEECLFEKRIYTPYTISLGLATVNSATNPILYVLASNNIRKEIRQSLASLRGHSSQQHRYTDSSQNRMHNSLDAGPMRGNHT</sequence>
<keyword evidence="17" id="KW-1185">Reference proteome</keyword>
<comment type="caution">
    <text evidence="16">The sequence shown here is derived from an EMBL/GenBank/DDBJ whole genome shotgun (WGS) entry which is preliminary data.</text>
</comment>
<comment type="subcellular location">
    <subcellularLocation>
        <location evidence="1">Cell membrane</location>
        <topology evidence="1">Multi-pass membrane protein</topology>
    </subcellularLocation>
</comment>
<dbReference type="SUPFAM" id="SSF81321">
    <property type="entry name" value="Family A G protein-coupled receptor-like"/>
    <property type="match status" value="1"/>
</dbReference>
<comment type="similarity">
    <text evidence="2 12">Belongs to the G-protein coupled receptor 1 family.</text>
</comment>
<dbReference type="PANTHER" id="PTHR24234:SF7">
    <property type="entry name" value="G-PROTEIN COUPLED RECEPTOR 132-RELATED"/>
    <property type="match status" value="1"/>
</dbReference>
<evidence type="ECO:0000256" key="4">
    <source>
        <dbReference type="ARBA" id="ARBA00022692"/>
    </source>
</evidence>
<keyword evidence="3" id="KW-1003">Cell membrane</keyword>
<proteinExistence type="inferred from homology"/>
<evidence type="ECO:0000256" key="11">
    <source>
        <dbReference type="ARBA" id="ARBA00023224"/>
    </source>
</evidence>
<evidence type="ECO:0000256" key="7">
    <source>
        <dbReference type="ARBA" id="ARBA00023136"/>
    </source>
</evidence>
<evidence type="ECO:0000256" key="6">
    <source>
        <dbReference type="ARBA" id="ARBA00023040"/>
    </source>
</evidence>
<feature type="transmembrane region" description="Helical" evidence="14">
    <location>
        <begin position="158"/>
        <end position="177"/>
    </location>
</feature>
<feature type="domain" description="G-protein coupled receptors family 1 profile" evidence="15">
    <location>
        <begin position="57"/>
        <end position="310"/>
    </location>
</feature>
<reference evidence="16" key="1">
    <citation type="journal article" date="2023" name="Science">
        <title>Genome structures resolve the early diversification of teleost fishes.</title>
        <authorList>
            <person name="Parey E."/>
            <person name="Louis A."/>
            <person name="Montfort J."/>
            <person name="Bouchez O."/>
            <person name="Roques C."/>
            <person name="Iampietro C."/>
            <person name="Lluch J."/>
            <person name="Castinel A."/>
            <person name="Donnadieu C."/>
            <person name="Desvignes T."/>
            <person name="Floi Bucao C."/>
            <person name="Jouanno E."/>
            <person name="Wen M."/>
            <person name="Mejri S."/>
            <person name="Dirks R."/>
            <person name="Jansen H."/>
            <person name="Henkel C."/>
            <person name="Chen W.J."/>
            <person name="Zahm M."/>
            <person name="Cabau C."/>
            <person name="Klopp C."/>
            <person name="Thompson A.W."/>
            <person name="Robinson-Rechavi M."/>
            <person name="Braasch I."/>
            <person name="Lecointre G."/>
            <person name="Bobe J."/>
            <person name="Postlethwait J.H."/>
            <person name="Berthelot C."/>
            <person name="Roest Crollius H."/>
            <person name="Guiguen Y."/>
        </authorList>
    </citation>
    <scope>NUCLEOTIDE SEQUENCE</scope>
    <source>
        <strain evidence="16">NC1722</strain>
    </source>
</reference>
<dbReference type="InterPro" id="IPR017452">
    <property type="entry name" value="GPCR_Rhodpsn_7TM"/>
</dbReference>
<dbReference type="Pfam" id="PF00001">
    <property type="entry name" value="7tm_1"/>
    <property type="match status" value="1"/>
</dbReference>
<evidence type="ECO:0000313" key="16">
    <source>
        <dbReference type="EMBL" id="KAJ8399200.1"/>
    </source>
</evidence>
<keyword evidence="10" id="KW-0325">Glycoprotein</keyword>
<dbReference type="GO" id="GO:0010972">
    <property type="term" value="P:negative regulation of G2/M transition of mitotic cell cycle"/>
    <property type="evidence" value="ECO:0007669"/>
    <property type="project" value="TreeGrafter"/>
</dbReference>
<dbReference type="EMBL" id="JAINUG010000085">
    <property type="protein sequence ID" value="KAJ8399200.1"/>
    <property type="molecule type" value="Genomic_DNA"/>
</dbReference>
<dbReference type="GO" id="GO:0005886">
    <property type="term" value="C:plasma membrane"/>
    <property type="evidence" value="ECO:0007669"/>
    <property type="project" value="UniProtKB-SubCell"/>
</dbReference>
<organism evidence="16 17">
    <name type="scientific">Aldrovandia affinis</name>
    <dbReference type="NCBI Taxonomy" id="143900"/>
    <lineage>
        <taxon>Eukaryota</taxon>
        <taxon>Metazoa</taxon>
        <taxon>Chordata</taxon>
        <taxon>Craniata</taxon>
        <taxon>Vertebrata</taxon>
        <taxon>Euteleostomi</taxon>
        <taxon>Actinopterygii</taxon>
        <taxon>Neopterygii</taxon>
        <taxon>Teleostei</taxon>
        <taxon>Notacanthiformes</taxon>
        <taxon>Halosauridae</taxon>
        <taxon>Aldrovandia</taxon>
    </lineage>
</organism>
<evidence type="ECO:0000256" key="8">
    <source>
        <dbReference type="ARBA" id="ARBA00023157"/>
    </source>
</evidence>
<name>A0AAD7SAZ3_9TELE</name>
<feature type="compositionally biased region" description="Polar residues" evidence="13">
    <location>
        <begin position="327"/>
        <end position="347"/>
    </location>
</feature>
<evidence type="ECO:0000256" key="1">
    <source>
        <dbReference type="ARBA" id="ARBA00004651"/>
    </source>
</evidence>
<dbReference type="PANTHER" id="PTHR24234">
    <property type="entry name" value="LYSOPHOSPHATIDIC ACID RECEPTOR 5/SPHINGOSYLPHOSPHORYLCHOLINE RECEPTOR"/>
    <property type="match status" value="1"/>
</dbReference>
<evidence type="ECO:0000256" key="10">
    <source>
        <dbReference type="ARBA" id="ARBA00023180"/>
    </source>
</evidence>
<evidence type="ECO:0000313" key="17">
    <source>
        <dbReference type="Proteomes" id="UP001221898"/>
    </source>
</evidence>
<dbReference type="PRINTS" id="PR01157">
    <property type="entry name" value="P2YPURNOCPTR"/>
</dbReference>
<dbReference type="Proteomes" id="UP001221898">
    <property type="component" value="Unassembled WGS sequence"/>
</dbReference>
<keyword evidence="6 12" id="KW-0297">G-protein coupled receptor</keyword>
<feature type="region of interest" description="Disordered" evidence="13">
    <location>
        <begin position="327"/>
        <end position="360"/>
    </location>
</feature>
<feature type="transmembrane region" description="Helical" evidence="14">
    <location>
        <begin position="79"/>
        <end position="100"/>
    </location>
</feature>
<dbReference type="InterPro" id="IPR000276">
    <property type="entry name" value="GPCR_Rhodpsn"/>
</dbReference>
<evidence type="ECO:0000256" key="2">
    <source>
        <dbReference type="ARBA" id="ARBA00010663"/>
    </source>
</evidence>
<feature type="transmembrane region" description="Helical" evidence="14">
    <location>
        <begin position="44"/>
        <end position="67"/>
    </location>
</feature>
<keyword evidence="7 14" id="KW-0472">Membrane</keyword>
<evidence type="ECO:0000256" key="5">
    <source>
        <dbReference type="ARBA" id="ARBA00022989"/>
    </source>
</evidence>
<dbReference type="PROSITE" id="PS00237">
    <property type="entry name" value="G_PROTEIN_RECEP_F1_1"/>
    <property type="match status" value="1"/>
</dbReference>
<evidence type="ECO:0000256" key="9">
    <source>
        <dbReference type="ARBA" id="ARBA00023170"/>
    </source>
</evidence>
<evidence type="ECO:0000259" key="15">
    <source>
        <dbReference type="PROSITE" id="PS50262"/>
    </source>
</evidence>
<dbReference type="FunFam" id="1.20.1070.10:FF:000065">
    <property type="entry name" value="G-protein coupled receptor 4"/>
    <property type="match status" value="1"/>
</dbReference>
<gene>
    <name evidence="16" type="ORF">AAFF_G00415790</name>
</gene>
<evidence type="ECO:0000256" key="3">
    <source>
        <dbReference type="ARBA" id="ARBA00022475"/>
    </source>
</evidence>
<dbReference type="GO" id="GO:0000082">
    <property type="term" value="P:G1/S transition of mitotic cell cycle"/>
    <property type="evidence" value="ECO:0007669"/>
    <property type="project" value="TreeGrafter"/>
</dbReference>
<evidence type="ECO:0000256" key="12">
    <source>
        <dbReference type="RuleBase" id="RU000688"/>
    </source>
</evidence>
<feature type="transmembrane region" description="Helical" evidence="14">
    <location>
        <begin position="205"/>
        <end position="226"/>
    </location>
</feature>
<keyword evidence="8" id="KW-1015">Disulfide bond</keyword>
<dbReference type="Gene3D" id="1.20.1070.10">
    <property type="entry name" value="Rhodopsin 7-helix transmembrane proteins"/>
    <property type="match status" value="1"/>
</dbReference>
<protein>
    <recommendedName>
        <fullName evidence="15">G-protein coupled receptors family 1 profile domain-containing protein</fullName>
    </recommendedName>
</protein>
<feature type="transmembrane region" description="Helical" evidence="14">
    <location>
        <begin position="120"/>
        <end position="146"/>
    </location>
</feature>
<keyword evidence="5 14" id="KW-1133">Transmembrane helix</keyword>
<dbReference type="PRINTS" id="PR00237">
    <property type="entry name" value="GPCRRHODOPSN"/>
</dbReference>
<keyword evidence="4 12" id="KW-0812">Transmembrane</keyword>
<evidence type="ECO:0000256" key="14">
    <source>
        <dbReference type="SAM" id="Phobius"/>
    </source>
</evidence>
<keyword evidence="9 12" id="KW-0675">Receptor</keyword>
<dbReference type="PROSITE" id="PS50262">
    <property type="entry name" value="G_PROTEIN_RECEP_F1_2"/>
    <property type="match status" value="1"/>
</dbReference>
<feature type="transmembrane region" description="Helical" evidence="14">
    <location>
        <begin position="292"/>
        <end position="313"/>
    </location>
</feature>
<keyword evidence="11 12" id="KW-0807">Transducer</keyword>
<accession>A0AAD7SAZ3</accession>
<evidence type="ECO:0000256" key="13">
    <source>
        <dbReference type="SAM" id="MobiDB-lite"/>
    </source>
</evidence>
<dbReference type="AlphaFoldDB" id="A0AAD7SAZ3"/>
<feature type="transmembrane region" description="Helical" evidence="14">
    <location>
        <begin position="246"/>
        <end position="272"/>
    </location>
</feature>
<dbReference type="GO" id="GO:0004930">
    <property type="term" value="F:G protein-coupled receptor activity"/>
    <property type="evidence" value="ECO:0007669"/>
    <property type="project" value="UniProtKB-KW"/>
</dbReference>